<dbReference type="GO" id="GO:0003723">
    <property type="term" value="F:RNA binding"/>
    <property type="evidence" value="ECO:0007669"/>
    <property type="project" value="UniProtKB-UniRule"/>
</dbReference>
<dbReference type="EMBL" id="AAVP02000003">
    <property type="protein sequence ID" value="EDK24822.1"/>
    <property type="molecule type" value="Genomic_DNA"/>
</dbReference>
<name>A5KLI4_9FIRM</name>
<dbReference type="Pfam" id="PF01985">
    <property type="entry name" value="CRS1_YhbY"/>
    <property type="match status" value="1"/>
</dbReference>
<dbReference type="AlphaFoldDB" id="A5KLI4"/>
<gene>
    <name evidence="4" type="ORF">RUMTOR_01088</name>
</gene>
<dbReference type="SMART" id="SM01103">
    <property type="entry name" value="CRS1_YhbY"/>
    <property type="match status" value="1"/>
</dbReference>
<sequence length="125" mass="14208">MVFNLIITNDFFKQECSRKNILKRKEINMTTKQRAYLKSLAMKIEPIFQIGKSSMSPGLTEAVSEALEARELIKISVLNNCGDDPRELAEIIAGRTRSQVVQVIGKKIVLYREGKDDKKKIILPL</sequence>
<dbReference type="PANTHER" id="PTHR40065">
    <property type="entry name" value="RNA-BINDING PROTEIN YHBY"/>
    <property type="match status" value="1"/>
</dbReference>
<dbReference type="InterPro" id="IPR051925">
    <property type="entry name" value="RNA-binding_domain"/>
</dbReference>
<dbReference type="Gene3D" id="3.30.110.60">
    <property type="entry name" value="YhbY-like"/>
    <property type="match status" value="1"/>
</dbReference>
<evidence type="ECO:0000313" key="4">
    <source>
        <dbReference type="EMBL" id="EDK24822.1"/>
    </source>
</evidence>
<dbReference type="InterPro" id="IPR001890">
    <property type="entry name" value="RNA-binding_CRM"/>
</dbReference>
<reference evidence="4 5" key="2">
    <citation type="submission" date="2007-04" db="EMBL/GenBank/DDBJ databases">
        <title>Draft genome sequence of Ruminococcus torques (ATCC 27756).</title>
        <authorList>
            <person name="Sudarsanam P."/>
            <person name="Ley R."/>
            <person name="Guruge J."/>
            <person name="Turnbaugh P.J."/>
            <person name="Mahowald M."/>
            <person name="Liep D."/>
            <person name="Gordon J."/>
        </authorList>
    </citation>
    <scope>NUCLEOTIDE SEQUENCE [LARGE SCALE GENOMIC DNA]</scope>
    <source>
        <strain evidence="4 5">ATCC 27756</strain>
    </source>
</reference>
<protein>
    <submittedName>
        <fullName evidence="4">RNA-binding protein, YhbY family</fullName>
    </submittedName>
</protein>
<dbReference type="Proteomes" id="UP000003577">
    <property type="component" value="Unassembled WGS sequence"/>
</dbReference>
<comment type="caution">
    <text evidence="4">The sequence shown here is derived from an EMBL/GenBank/DDBJ whole genome shotgun (WGS) entry which is preliminary data.</text>
</comment>
<dbReference type="PaxDb" id="411460-RUMTOR_01088"/>
<organism evidence="4 5">
    <name type="scientific">[Ruminococcus] torques ATCC 27756</name>
    <dbReference type="NCBI Taxonomy" id="411460"/>
    <lineage>
        <taxon>Bacteria</taxon>
        <taxon>Bacillati</taxon>
        <taxon>Bacillota</taxon>
        <taxon>Clostridia</taxon>
        <taxon>Lachnospirales</taxon>
        <taxon>Lachnospiraceae</taxon>
        <taxon>Mediterraneibacter</taxon>
    </lineage>
</organism>
<evidence type="ECO:0000256" key="2">
    <source>
        <dbReference type="PROSITE-ProRule" id="PRU00626"/>
    </source>
</evidence>
<dbReference type="NCBIfam" id="TIGR00253">
    <property type="entry name" value="RNA_bind_YhbY"/>
    <property type="match status" value="1"/>
</dbReference>
<accession>A5KLI4</accession>
<keyword evidence="1 2" id="KW-0694">RNA-binding</keyword>
<dbReference type="PANTHER" id="PTHR40065:SF3">
    <property type="entry name" value="RNA-BINDING PROTEIN YHBY"/>
    <property type="match status" value="1"/>
</dbReference>
<dbReference type="InterPro" id="IPR035920">
    <property type="entry name" value="YhbY-like_sf"/>
</dbReference>
<evidence type="ECO:0000313" key="5">
    <source>
        <dbReference type="Proteomes" id="UP000003577"/>
    </source>
</evidence>
<dbReference type="SUPFAM" id="SSF75471">
    <property type="entry name" value="YhbY-like"/>
    <property type="match status" value="1"/>
</dbReference>
<dbReference type="InterPro" id="IPR017924">
    <property type="entry name" value="RNA-binding_YhbY"/>
</dbReference>
<reference evidence="4 5" key="1">
    <citation type="submission" date="2007-03" db="EMBL/GenBank/DDBJ databases">
        <authorList>
            <person name="Fulton L."/>
            <person name="Clifton S."/>
            <person name="Fulton B."/>
            <person name="Xu J."/>
            <person name="Minx P."/>
            <person name="Pepin K.H."/>
            <person name="Johnson M."/>
            <person name="Thiruvilangam P."/>
            <person name="Bhonagiri V."/>
            <person name="Nash W.E."/>
            <person name="Mardis E.R."/>
            <person name="Wilson R.K."/>
        </authorList>
    </citation>
    <scope>NUCLEOTIDE SEQUENCE [LARGE SCALE GENOMIC DNA]</scope>
    <source>
        <strain evidence="4 5">ATCC 27756</strain>
    </source>
</reference>
<evidence type="ECO:0000256" key="1">
    <source>
        <dbReference type="ARBA" id="ARBA00022884"/>
    </source>
</evidence>
<evidence type="ECO:0000259" key="3">
    <source>
        <dbReference type="PROSITE" id="PS51295"/>
    </source>
</evidence>
<dbReference type="PROSITE" id="PS51295">
    <property type="entry name" value="CRM"/>
    <property type="match status" value="1"/>
</dbReference>
<feature type="domain" description="CRM" evidence="3">
    <location>
        <begin position="27"/>
        <end position="123"/>
    </location>
</feature>
<proteinExistence type="predicted"/>
<dbReference type="HOGENOM" id="CLU_095994_1_2_9"/>